<proteinExistence type="predicted"/>
<accession>A0A9D4HJ39</accession>
<dbReference type="Proteomes" id="UP000828390">
    <property type="component" value="Unassembled WGS sequence"/>
</dbReference>
<reference evidence="2" key="2">
    <citation type="submission" date="2020-11" db="EMBL/GenBank/DDBJ databases">
        <authorList>
            <person name="McCartney M.A."/>
            <person name="Auch B."/>
            <person name="Kono T."/>
            <person name="Mallez S."/>
            <person name="Becker A."/>
            <person name="Gohl D.M."/>
            <person name="Silverstein K.A.T."/>
            <person name="Koren S."/>
            <person name="Bechman K.B."/>
            <person name="Herman A."/>
            <person name="Abrahante J.E."/>
            <person name="Garbe J."/>
        </authorList>
    </citation>
    <scope>NUCLEOTIDE SEQUENCE</scope>
    <source>
        <strain evidence="2">Duluth1</strain>
        <tissue evidence="2">Whole animal</tissue>
    </source>
</reference>
<protein>
    <submittedName>
        <fullName evidence="2">Uncharacterized protein</fullName>
    </submittedName>
</protein>
<gene>
    <name evidence="2" type="ORF">DPMN_062206</name>
</gene>
<name>A0A9D4HJ39_DREPO</name>
<organism evidence="2 3">
    <name type="scientific">Dreissena polymorpha</name>
    <name type="common">Zebra mussel</name>
    <name type="synonym">Mytilus polymorpha</name>
    <dbReference type="NCBI Taxonomy" id="45954"/>
    <lineage>
        <taxon>Eukaryota</taxon>
        <taxon>Metazoa</taxon>
        <taxon>Spiralia</taxon>
        <taxon>Lophotrochozoa</taxon>
        <taxon>Mollusca</taxon>
        <taxon>Bivalvia</taxon>
        <taxon>Autobranchia</taxon>
        <taxon>Heteroconchia</taxon>
        <taxon>Euheterodonta</taxon>
        <taxon>Imparidentia</taxon>
        <taxon>Neoheterodontei</taxon>
        <taxon>Myida</taxon>
        <taxon>Dreissenoidea</taxon>
        <taxon>Dreissenidae</taxon>
        <taxon>Dreissena</taxon>
    </lineage>
</organism>
<evidence type="ECO:0000256" key="1">
    <source>
        <dbReference type="SAM" id="MobiDB-lite"/>
    </source>
</evidence>
<comment type="caution">
    <text evidence="2">The sequence shown here is derived from an EMBL/GenBank/DDBJ whole genome shotgun (WGS) entry which is preliminary data.</text>
</comment>
<feature type="compositionally biased region" description="Low complexity" evidence="1">
    <location>
        <begin position="9"/>
        <end position="30"/>
    </location>
</feature>
<keyword evidence="3" id="KW-1185">Reference proteome</keyword>
<reference evidence="2" key="1">
    <citation type="journal article" date="2019" name="bioRxiv">
        <title>The Genome of the Zebra Mussel, Dreissena polymorpha: A Resource for Invasive Species Research.</title>
        <authorList>
            <person name="McCartney M.A."/>
            <person name="Auch B."/>
            <person name="Kono T."/>
            <person name="Mallez S."/>
            <person name="Zhang Y."/>
            <person name="Obille A."/>
            <person name="Becker A."/>
            <person name="Abrahante J.E."/>
            <person name="Garbe J."/>
            <person name="Badalamenti J.P."/>
            <person name="Herman A."/>
            <person name="Mangelson H."/>
            <person name="Liachko I."/>
            <person name="Sullivan S."/>
            <person name="Sone E.D."/>
            <person name="Koren S."/>
            <person name="Silverstein K.A.T."/>
            <person name="Beckman K.B."/>
            <person name="Gohl D.M."/>
        </authorList>
    </citation>
    <scope>NUCLEOTIDE SEQUENCE</scope>
    <source>
        <strain evidence="2">Duluth1</strain>
        <tissue evidence="2">Whole animal</tissue>
    </source>
</reference>
<dbReference type="EMBL" id="JAIWYP010000013">
    <property type="protein sequence ID" value="KAH3719374.1"/>
    <property type="molecule type" value="Genomic_DNA"/>
</dbReference>
<dbReference type="AlphaFoldDB" id="A0A9D4HJ39"/>
<sequence>MNRESSSRTGQTTGVAPGTTGTVPGTTGTAPYLHRGPNTPQQSHWCSDGAVPVVSGEDPVVSSAKPVIAGPSR</sequence>
<evidence type="ECO:0000313" key="3">
    <source>
        <dbReference type="Proteomes" id="UP000828390"/>
    </source>
</evidence>
<feature type="region of interest" description="Disordered" evidence="1">
    <location>
        <begin position="1"/>
        <end position="73"/>
    </location>
</feature>
<evidence type="ECO:0000313" key="2">
    <source>
        <dbReference type="EMBL" id="KAH3719374.1"/>
    </source>
</evidence>